<proteinExistence type="inferred from homology"/>
<feature type="domain" description="SMP-30/Gluconolactonase/LRE-like region" evidence="4">
    <location>
        <begin position="22"/>
        <end position="296"/>
    </location>
</feature>
<comment type="caution">
    <text evidence="5">The sequence shown here is derived from an EMBL/GenBank/DDBJ whole genome shotgun (WGS) entry which is preliminary data.</text>
</comment>
<evidence type="ECO:0000256" key="2">
    <source>
        <dbReference type="PIRSR" id="PIRSR605511-1"/>
    </source>
</evidence>
<dbReference type="Proteomes" id="UP000696280">
    <property type="component" value="Unassembled WGS sequence"/>
</dbReference>
<comment type="similarity">
    <text evidence="1">Belongs to the SMP-30/CGR1 family.</text>
</comment>
<evidence type="ECO:0000313" key="6">
    <source>
        <dbReference type="Proteomes" id="UP000696280"/>
    </source>
</evidence>
<dbReference type="AlphaFoldDB" id="A0A9N9PPN6"/>
<feature type="binding site" evidence="3">
    <location>
        <position position="177"/>
    </location>
    <ligand>
        <name>a divalent metal cation</name>
        <dbReference type="ChEBI" id="CHEBI:60240"/>
    </ligand>
</feature>
<reference evidence="5" key="1">
    <citation type="submission" date="2021-07" db="EMBL/GenBank/DDBJ databases">
        <authorList>
            <person name="Durling M."/>
        </authorList>
    </citation>
    <scope>NUCLEOTIDE SEQUENCE</scope>
</reference>
<evidence type="ECO:0000313" key="5">
    <source>
        <dbReference type="EMBL" id="CAG8951230.1"/>
    </source>
</evidence>
<name>A0A9N9PPN6_9HELO</name>
<organism evidence="5 6">
    <name type="scientific">Hymenoscyphus fraxineus</name>
    <dbReference type="NCBI Taxonomy" id="746836"/>
    <lineage>
        <taxon>Eukaryota</taxon>
        <taxon>Fungi</taxon>
        <taxon>Dikarya</taxon>
        <taxon>Ascomycota</taxon>
        <taxon>Pezizomycotina</taxon>
        <taxon>Leotiomycetes</taxon>
        <taxon>Helotiales</taxon>
        <taxon>Helotiaceae</taxon>
        <taxon>Hymenoscyphus</taxon>
    </lineage>
</organism>
<gene>
    <name evidence="5" type="ORF">HYFRA_00007977</name>
</gene>
<comment type="cofactor">
    <cofactor evidence="3">
        <name>Zn(2+)</name>
        <dbReference type="ChEBI" id="CHEBI:29105"/>
    </cofactor>
    <text evidence="3">Binds 1 divalent metal cation per subunit.</text>
</comment>
<dbReference type="GO" id="GO:0004341">
    <property type="term" value="F:gluconolactonase activity"/>
    <property type="evidence" value="ECO:0007669"/>
    <property type="project" value="TreeGrafter"/>
</dbReference>
<feature type="active site" description="Proton donor/acceptor" evidence="2">
    <location>
        <position position="234"/>
    </location>
</feature>
<dbReference type="PRINTS" id="PR01790">
    <property type="entry name" value="SMP30FAMILY"/>
</dbReference>
<feature type="binding site" evidence="3">
    <location>
        <position position="119"/>
    </location>
    <ligand>
        <name>substrate</name>
    </ligand>
</feature>
<feature type="binding site" evidence="3">
    <location>
        <position position="234"/>
    </location>
    <ligand>
        <name>a divalent metal cation</name>
        <dbReference type="ChEBI" id="CHEBI:60240"/>
    </ligand>
</feature>
<dbReference type="EMBL" id="CAJVRL010000041">
    <property type="protein sequence ID" value="CAG8951230.1"/>
    <property type="molecule type" value="Genomic_DNA"/>
</dbReference>
<dbReference type="InterPro" id="IPR011042">
    <property type="entry name" value="6-blade_b-propeller_TolB-like"/>
</dbReference>
<dbReference type="GO" id="GO:0005509">
    <property type="term" value="F:calcium ion binding"/>
    <property type="evidence" value="ECO:0007669"/>
    <property type="project" value="TreeGrafter"/>
</dbReference>
<dbReference type="PANTHER" id="PTHR10907">
    <property type="entry name" value="REGUCALCIN"/>
    <property type="match status" value="1"/>
</dbReference>
<dbReference type="PANTHER" id="PTHR10907:SF47">
    <property type="entry name" value="REGUCALCIN"/>
    <property type="match status" value="1"/>
</dbReference>
<keyword evidence="6" id="KW-1185">Reference proteome</keyword>
<sequence>MTSTTSLHPFHTPIFHTQTWGGESPLYRDSDNTLHWVDPLSVPPELHILSLSPSSSSKVPTEKVLALETPVSVIRFCKEKQYEGKYICGYLKGVGILDEKSGKLEKIKEIIDGDERRVNDGGVDAKGRFWFGEIDLQAMKFGIGGPPESYGKPKGRVWRYDPDGSLREMDSGIILGNGIGWSPDNKTKVLRCIEVYLNDSLVQTTYAYDFDPEKGIVSNRRVFANFKGTDGEPDGLVVDAQGNIWIAVYGSRNYYGLIIFDPLGVKKYQIPSSAKATTCPTFGGKSLDEVFATSARGSDFVDGGDGGKLFRCKIPEEWGIKGMTSEAFGGTL</sequence>
<protein>
    <recommendedName>
        <fullName evidence="4">SMP-30/Gluconolactonase/LRE-like region domain-containing protein</fullName>
    </recommendedName>
</protein>
<dbReference type="InterPro" id="IPR013658">
    <property type="entry name" value="SGL"/>
</dbReference>
<keyword evidence="3" id="KW-0479">Metal-binding</keyword>
<accession>A0A9N9PPN6</accession>
<evidence type="ECO:0000256" key="3">
    <source>
        <dbReference type="PIRSR" id="PIRSR605511-2"/>
    </source>
</evidence>
<feature type="binding site" evidence="3">
    <location>
        <position position="117"/>
    </location>
    <ligand>
        <name>substrate</name>
    </ligand>
</feature>
<dbReference type="Pfam" id="PF08450">
    <property type="entry name" value="SGL"/>
    <property type="match status" value="1"/>
</dbReference>
<dbReference type="SUPFAM" id="SSF63829">
    <property type="entry name" value="Calcium-dependent phosphotriesterase"/>
    <property type="match status" value="1"/>
</dbReference>
<feature type="binding site" evidence="3">
    <location>
        <position position="23"/>
    </location>
    <ligand>
        <name>a divalent metal cation</name>
        <dbReference type="ChEBI" id="CHEBI:60240"/>
    </ligand>
</feature>
<keyword evidence="3" id="KW-0862">Zinc</keyword>
<dbReference type="InterPro" id="IPR005511">
    <property type="entry name" value="SMP-30"/>
</dbReference>
<evidence type="ECO:0000256" key="1">
    <source>
        <dbReference type="ARBA" id="ARBA00008853"/>
    </source>
</evidence>
<evidence type="ECO:0000259" key="4">
    <source>
        <dbReference type="Pfam" id="PF08450"/>
    </source>
</evidence>
<dbReference type="Gene3D" id="2.120.10.30">
    <property type="entry name" value="TolB, C-terminal domain"/>
    <property type="match status" value="1"/>
</dbReference>
<dbReference type="OrthoDB" id="423498at2759"/>